<dbReference type="InterPro" id="IPR003593">
    <property type="entry name" value="AAA+_ATPase"/>
</dbReference>
<keyword evidence="6" id="KW-0067">ATP-binding</keyword>
<feature type="region of interest" description="Disordered" evidence="9">
    <location>
        <begin position="1174"/>
        <end position="1209"/>
    </location>
</feature>
<dbReference type="PROSITE" id="PS00211">
    <property type="entry name" value="ABC_TRANSPORTER_1"/>
    <property type="match status" value="1"/>
</dbReference>
<evidence type="ECO:0008006" key="15">
    <source>
        <dbReference type="Google" id="ProtNLM"/>
    </source>
</evidence>
<comment type="subcellular location">
    <subcellularLocation>
        <location evidence="1">Membrane</location>
        <topology evidence="1">Multi-pass membrane protein</topology>
    </subcellularLocation>
</comment>
<dbReference type="SMART" id="SM00382">
    <property type="entry name" value="AAA"/>
    <property type="match status" value="2"/>
</dbReference>
<evidence type="ECO:0000256" key="2">
    <source>
        <dbReference type="ARBA" id="ARBA00009726"/>
    </source>
</evidence>
<keyword evidence="5" id="KW-0547">Nucleotide-binding</keyword>
<dbReference type="InterPro" id="IPR011527">
    <property type="entry name" value="ABC1_TM_dom"/>
</dbReference>
<dbReference type="InterPro" id="IPR017871">
    <property type="entry name" value="ABC_transporter-like_CS"/>
</dbReference>
<dbReference type="Gene3D" id="1.20.1560.10">
    <property type="entry name" value="ABC transporter type 1, transmembrane domain"/>
    <property type="match status" value="2"/>
</dbReference>
<evidence type="ECO:0000256" key="6">
    <source>
        <dbReference type="ARBA" id="ARBA00022840"/>
    </source>
</evidence>
<evidence type="ECO:0000256" key="9">
    <source>
        <dbReference type="SAM" id="MobiDB-lite"/>
    </source>
</evidence>
<evidence type="ECO:0000259" key="11">
    <source>
        <dbReference type="PROSITE" id="PS50893"/>
    </source>
</evidence>
<dbReference type="PROSITE" id="PS50893">
    <property type="entry name" value="ABC_TRANSPORTER_2"/>
    <property type="match status" value="2"/>
</dbReference>
<evidence type="ECO:0000256" key="8">
    <source>
        <dbReference type="ARBA" id="ARBA00023136"/>
    </source>
</evidence>
<dbReference type="SUPFAM" id="SSF90123">
    <property type="entry name" value="ABC transporter transmembrane region"/>
    <property type="match status" value="2"/>
</dbReference>
<evidence type="ECO:0000256" key="1">
    <source>
        <dbReference type="ARBA" id="ARBA00004141"/>
    </source>
</evidence>
<dbReference type="OMA" id="RLEIYMC"/>
<evidence type="ECO:0000313" key="14">
    <source>
        <dbReference type="Proteomes" id="UP000593906"/>
    </source>
</evidence>
<dbReference type="InterPro" id="IPR027417">
    <property type="entry name" value="P-loop_NTPase"/>
</dbReference>
<dbReference type="Gene3D" id="3.40.50.300">
    <property type="entry name" value="P-loop containing nucleotide triphosphate hydrolases"/>
    <property type="match status" value="2"/>
</dbReference>
<feature type="domain" description="ABC transmembrane type-1" evidence="12">
    <location>
        <begin position="906"/>
        <end position="1123"/>
    </location>
</feature>
<keyword evidence="8 10" id="KW-0472">Membrane</keyword>
<proteinExistence type="inferred from homology"/>
<dbReference type="GO" id="GO:0016887">
    <property type="term" value="F:ATP hydrolysis activity"/>
    <property type="evidence" value="ECO:0007669"/>
    <property type="project" value="InterPro"/>
</dbReference>
<dbReference type="PANTHER" id="PTHR24223:SF456">
    <property type="entry name" value="MULTIDRUG RESISTANCE-ASSOCIATED PROTEIN LETHAL(2)03659"/>
    <property type="match status" value="1"/>
</dbReference>
<dbReference type="PROSITE" id="PS50929">
    <property type="entry name" value="ABC_TM1F"/>
    <property type="match status" value="2"/>
</dbReference>
<protein>
    <recommendedName>
        <fullName evidence="15">ABC transporter family protein</fullName>
    </recommendedName>
</protein>
<keyword evidence="4 10" id="KW-0812">Transmembrane</keyword>
<feature type="transmembrane region" description="Helical" evidence="10">
    <location>
        <begin position="236"/>
        <end position="255"/>
    </location>
</feature>
<evidence type="ECO:0000256" key="7">
    <source>
        <dbReference type="ARBA" id="ARBA00022989"/>
    </source>
</evidence>
<organism evidence="13 14">
    <name type="scientific">Cryptosporidium parvum</name>
    <dbReference type="NCBI Taxonomy" id="5807"/>
    <lineage>
        <taxon>Eukaryota</taxon>
        <taxon>Sar</taxon>
        <taxon>Alveolata</taxon>
        <taxon>Apicomplexa</taxon>
        <taxon>Conoidasida</taxon>
        <taxon>Coccidia</taxon>
        <taxon>Eucoccidiorida</taxon>
        <taxon>Eimeriorina</taxon>
        <taxon>Cryptosporidiidae</taxon>
        <taxon>Cryptosporidium</taxon>
    </lineage>
</organism>
<feature type="domain" description="ABC transporter" evidence="11">
    <location>
        <begin position="1300"/>
        <end position="1540"/>
    </location>
</feature>
<dbReference type="PANTHER" id="PTHR24223">
    <property type="entry name" value="ATP-BINDING CASSETTE SUB-FAMILY C"/>
    <property type="match status" value="1"/>
</dbReference>
<keyword evidence="3" id="KW-0813">Transport</keyword>
<feature type="transmembrane region" description="Helical" evidence="10">
    <location>
        <begin position="363"/>
        <end position="389"/>
    </location>
</feature>
<dbReference type="Pfam" id="PF00005">
    <property type="entry name" value="ABC_tran"/>
    <property type="match status" value="2"/>
</dbReference>
<feature type="domain" description="ABC transmembrane type-1" evidence="12">
    <location>
        <begin position="86"/>
        <end position="403"/>
    </location>
</feature>
<dbReference type="EMBL" id="CP044421">
    <property type="protein sequence ID" value="QOY43194.1"/>
    <property type="molecule type" value="Genomic_DNA"/>
</dbReference>
<evidence type="ECO:0000313" key="13">
    <source>
        <dbReference type="EMBL" id="QOY43194.1"/>
    </source>
</evidence>
<dbReference type="GO" id="GO:0016020">
    <property type="term" value="C:membrane"/>
    <property type="evidence" value="ECO:0007669"/>
    <property type="project" value="UniProtKB-SubCell"/>
</dbReference>
<feature type="transmembrane region" description="Helical" evidence="10">
    <location>
        <begin position="1105"/>
        <end position="1125"/>
    </location>
</feature>
<evidence type="ECO:0000256" key="3">
    <source>
        <dbReference type="ARBA" id="ARBA00022448"/>
    </source>
</evidence>
<feature type="compositionally biased region" description="Polar residues" evidence="9">
    <location>
        <begin position="1174"/>
        <end position="1203"/>
    </location>
</feature>
<feature type="transmembrane region" description="Helical" evidence="10">
    <location>
        <begin position="65"/>
        <end position="86"/>
    </location>
</feature>
<feature type="domain" description="ABC transporter" evidence="11">
    <location>
        <begin position="484"/>
        <end position="725"/>
    </location>
</feature>
<keyword evidence="7 10" id="KW-1133">Transmembrane helix</keyword>
<dbReference type="Pfam" id="PF00664">
    <property type="entry name" value="ABC_membrane"/>
    <property type="match status" value="1"/>
</dbReference>
<feature type="transmembrane region" description="Helical" evidence="10">
    <location>
        <begin position="876"/>
        <end position="901"/>
    </location>
</feature>
<reference evidence="13 14" key="1">
    <citation type="submission" date="2019-09" db="EMBL/GenBank/DDBJ databases">
        <title>Consistent, comparative and evidence-based genome assembly and annotation for Cryptosporidium parvum, C. hominis and C. tyzzeri.</title>
        <authorList>
            <person name="Baptista R.P."/>
            <person name="Li Y."/>
            <person name="Sateriale A."/>
            <person name="Ansell B."/>
            <person name="Jex A."/>
            <person name="Sanders M."/>
            <person name="Brooks K."/>
            <person name="Tracey A."/>
            <person name="Berriman M."/>
            <person name="Striepen B."/>
            <person name="Cotton J.A."/>
            <person name="Kissinger J.C."/>
        </authorList>
    </citation>
    <scope>NUCLEOTIDE SEQUENCE [LARGE SCALE GENOMIC DNA]</scope>
    <source>
        <strain evidence="13 14">IOWA-ATCC</strain>
    </source>
</reference>
<feature type="transmembrane region" description="Helical" evidence="10">
    <location>
        <begin position="1131"/>
        <end position="1152"/>
    </location>
</feature>
<dbReference type="Proteomes" id="UP000593906">
    <property type="component" value="Chromosome 2"/>
</dbReference>
<dbReference type="InterPro" id="IPR036640">
    <property type="entry name" value="ABC1_TM_sf"/>
</dbReference>
<comment type="similarity">
    <text evidence="2">Belongs to the ABC transporter superfamily. ABCC family. Conjugate transporter (TC 3.A.1.208) subfamily.</text>
</comment>
<dbReference type="InterPro" id="IPR050173">
    <property type="entry name" value="ABC_transporter_C-like"/>
</dbReference>
<gene>
    <name evidence="13" type="ORF">CPATCC_000914</name>
</gene>
<dbReference type="SUPFAM" id="SSF52540">
    <property type="entry name" value="P-loop containing nucleoside triphosphate hydrolases"/>
    <property type="match status" value="2"/>
</dbReference>
<dbReference type="InterPro" id="IPR003439">
    <property type="entry name" value="ABC_transporter-like_ATP-bd"/>
</dbReference>
<name>A0A7S7RHN7_CRYPV</name>
<evidence type="ECO:0000256" key="10">
    <source>
        <dbReference type="SAM" id="Phobius"/>
    </source>
</evidence>
<evidence type="ECO:0000259" key="12">
    <source>
        <dbReference type="PROSITE" id="PS50929"/>
    </source>
</evidence>
<accession>A0A7S7RHN7</accession>
<dbReference type="GO" id="GO:0140359">
    <property type="term" value="F:ABC-type transporter activity"/>
    <property type="evidence" value="ECO:0007669"/>
    <property type="project" value="InterPro"/>
</dbReference>
<sequence length="1541" mass="174538">MSSFFQLLWLSQWSRYITNGNSNPGYPLLFHGDSPLIWIYRLRESFSKNRNHFWLPLLQVYGRSIVNVLFLKLIFLFSCSLCSIVFTQTVSNNKSIRALNSCIFLVSAYLIRSVIDAHARLYLARVTMRLESGLTGIIFYRLLSGRGSEKSREQKHNENAVSVDLHEIPSKIRLEIEGDEDSSSNSNGFIAFKKFLDSSRGRNELEKITYSKSIRYLLADPDVFSMLVGDISAVQLFLNSLIDCILLPVNIWITWKLLSKQVGLIAALPGIITFLFFFISSFGFQVLGTVYKAPFMEYRDQRLSVCHDILGILRVIRIMGAEDLAFDKIMKSRNIETALNRKRLVRTQFGSFLEYHTQRATQLIVFIIFYLFIGTSLNLPAALASIHILHSLASPLRGIPVTFIEGLISLLRIRTFISSHPDNYFEYFSEDDDTSTDCEFTGAIDFSNLKNPAQEEVSKYSNKVMCFKQFCKSSDGISIDDQYLNNSNNSFIYECHRIIKSHLCNPENSLNTLGKCVIFTGSSGCGKTSVINSILECKDNDLCYAYSSQTSWIPQGTVRSAILFGKPWNEELYMLVTGICQLQHDFQSWKDGDLRVIDEGGTSLSGGQKTRVALARCLYHQSEAAIFLFDDIFLNLDPNVGSKIFSRLFGHKGFLNSPYSRTILSIDLTTLLYFINNQPENSLTNIQIVHLNNHDIFFSGSLIEYQTLINNNSRPNINNSLEVNNFVCNNDVEKQNISPVCAQGIDCMQENLHESTCNSDLAPNNLNKMNLEFHNKLESRLTDNSNDINEELDVIHRISHQISALQSKNISIESFHSITGTTPTSSGTCTSPSTLNNKVSLTLTSSKTFYKPVSLPADLVLETEISPGKRNTLEIYWWYFSLVGRAWCIVLLISCILKSVFDRYSDTFISYNDSSNNPNFIWIYTFIVLFQGLLCALLFIGEAIGGVKASNIAHNNLIRQILFSPFWLSDSTPTSYLMNRLSTDMLVMDESPLKKIASVIVPSIDFLIQISILSYAVPYSLPIILMVTFMTYKIVCQRYISTYIRAQKVALSVLSPMYGLFSQLINGIVVIHAFNAQRHLLNQFLLQIEHLQRIKLLQHIASQWAAIRLQLYTLPLIIFILFIPVESNWRYLALLYSLLISDTTGVITYRFASMERDMCSSERIFSLISNGSKPGTEVNSDNNSFNGSSKTTIENSTKSSTNNNREDDFNNRTFYTNNTLIQNPNPNPNPNLNQVTTGNSNYTYRRFDSVEIEEINDDLFFVIDYRFNSFGKKKIVLENENMSHKLLSGIFKSDSKRTGVKIMDLEVGYSDIMGTSYSVVLDGININVQPFEKIGIVGRTGSGKSTLILALLGLVKYTKGQILLDETPISMLSIKERRRIIGVLPQIPLLLKGWTIRDFLDPYEELTDGEILLGLDKCLLDPIFINEVKNNLYSNAGSLSGSQLRYLSIAKLVIHSRQYRMVLIDEPPPNTNGDQGLQQSISRILATHFKHCNIFIVAHHAESIKDCDNIWILAQQNIVKSIHPKSIPTQNELAQILTSYE</sequence>
<evidence type="ECO:0000256" key="5">
    <source>
        <dbReference type="ARBA" id="ARBA00022741"/>
    </source>
</evidence>
<dbReference type="GO" id="GO:0005524">
    <property type="term" value="F:ATP binding"/>
    <property type="evidence" value="ECO:0007669"/>
    <property type="project" value="UniProtKB-KW"/>
</dbReference>
<dbReference type="VEuPathDB" id="CryptoDB:CPATCC_0030450"/>
<evidence type="ECO:0000256" key="4">
    <source>
        <dbReference type="ARBA" id="ARBA00022692"/>
    </source>
</evidence>
<feature type="transmembrane region" description="Helical" evidence="10">
    <location>
        <begin position="267"/>
        <end position="291"/>
    </location>
</feature>
<feature type="transmembrane region" description="Helical" evidence="10">
    <location>
        <begin position="921"/>
        <end position="940"/>
    </location>
</feature>